<evidence type="ECO:0000256" key="1">
    <source>
        <dbReference type="SAM" id="MobiDB-lite"/>
    </source>
</evidence>
<name>A0A371CNQ1_9APHY</name>
<dbReference type="Proteomes" id="UP000256964">
    <property type="component" value="Unassembled WGS sequence"/>
</dbReference>
<dbReference type="AlphaFoldDB" id="A0A371CNQ1"/>
<gene>
    <name evidence="2" type="ORF">OH76DRAFT_1363693</name>
</gene>
<accession>A0A371CNQ1</accession>
<feature type="compositionally biased region" description="Low complexity" evidence="1">
    <location>
        <begin position="12"/>
        <end position="21"/>
    </location>
</feature>
<dbReference type="OrthoDB" id="2738024at2759"/>
<dbReference type="EMBL" id="KZ857498">
    <property type="protein sequence ID" value="RDX41919.1"/>
    <property type="molecule type" value="Genomic_DNA"/>
</dbReference>
<feature type="compositionally biased region" description="Polar residues" evidence="1">
    <location>
        <begin position="1"/>
        <end position="11"/>
    </location>
</feature>
<reference evidence="2 3" key="1">
    <citation type="journal article" date="2018" name="Biotechnol. Biofuels">
        <title>Integrative visual omics of the white-rot fungus Polyporus brumalis exposes the biotechnological potential of its oxidative enzymes for delignifying raw plant biomass.</title>
        <authorList>
            <person name="Miyauchi S."/>
            <person name="Rancon A."/>
            <person name="Drula E."/>
            <person name="Hage H."/>
            <person name="Chaduli D."/>
            <person name="Favel A."/>
            <person name="Grisel S."/>
            <person name="Henrissat B."/>
            <person name="Herpoel-Gimbert I."/>
            <person name="Ruiz-Duenas F.J."/>
            <person name="Chevret D."/>
            <person name="Hainaut M."/>
            <person name="Lin J."/>
            <person name="Wang M."/>
            <person name="Pangilinan J."/>
            <person name="Lipzen A."/>
            <person name="Lesage-Meessen L."/>
            <person name="Navarro D."/>
            <person name="Riley R."/>
            <person name="Grigoriev I.V."/>
            <person name="Zhou S."/>
            <person name="Raouche S."/>
            <person name="Rosso M.N."/>
        </authorList>
    </citation>
    <scope>NUCLEOTIDE SEQUENCE [LARGE SCALE GENOMIC DNA]</scope>
    <source>
        <strain evidence="2 3">BRFM 1820</strain>
    </source>
</reference>
<feature type="compositionally biased region" description="Pro residues" evidence="1">
    <location>
        <begin position="22"/>
        <end position="39"/>
    </location>
</feature>
<feature type="region of interest" description="Disordered" evidence="1">
    <location>
        <begin position="1"/>
        <end position="45"/>
    </location>
</feature>
<proteinExistence type="predicted"/>
<sequence length="255" mass="29563">MPVISPNTNYIRPSPYRSAAPPRSPGPTPEEPLPQPPPVVLDDSKESTHEPCWALDAIRYSTIVGAFSLTSADLKLLKKVPRGDYEDDDHHDRRITRTQSQILSRHGQRIDFGFGSSGRLKHRGMPMYALANAPEQELYRNMSSGGTAVMKPFSLRQIRVRFLWPLPRGEEPSHEAYDEWVRVDPLYTRVQLAMAVARVFYRFVEANRLYLSQYHDYPWRLRPDVFYRVWLLGLERVDTNVFVADLKYVKDYPNE</sequence>
<evidence type="ECO:0000313" key="3">
    <source>
        <dbReference type="Proteomes" id="UP000256964"/>
    </source>
</evidence>
<protein>
    <submittedName>
        <fullName evidence="2">Uncharacterized protein</fullName>
    </submittedName>
</protein>
<keyword evidence="3" id="KW-1185">Reference proteome</keyword>
<organism evidence="2 3">
    <name type="scientific">Lentinus brumalis</name>
    <dbReference type="NCBI Taxonomy" id="2498619"/>
    <lineage>
        <taxon>Eukaryota</taxon>
        <taxon>Fungi</taxon>
        <taxon>Dikarya</taxon>
        <taxon>Basidiomycota</taxon>
        <taxon>Agaricomycotina</taxon>
        <taxon>Agaricomycetes</taxon>
        <taxon>Polyporales</taxon>
        <taxon>Polyporaceae</taxon>
        <taxon>Lentinus</taxon>
    </lineage>
</organism>
<evidence type="ECO:0000313" key="2">
    <source>
        <dbReference type="EMBL" id="RDX41919.1"/>
    </source>
</evidence>